<protein>
    <submittedName>
        <fullName evidence="7">Helix-turn-helix domain-containing protein</fullName>
    </submittedName>
</protein>
<proteinExistence type="predicted"/>
<feature type="compositionally biased region" description="Low complexity" evidence="5">
    <location>
        <begin position="208"/>
        <end position="218"/>
    </location>
</feature>
<dbReference type="Gene3D" id="1.10.260.40">
    <property type="entry name" value="lambda repressor-like DNA-binding domains"/>
    <property type="match status" value="1"/>
</dbReference>
<comment type="caution">
    <text evidence="7">The sequence shown here is derived from an EMBL/GenBank/DDBJ whole genome shotgun (WGS) entry which is preliminary data.</text>
</comment>
<dbReference type="InterPro" id="IPR013325">
    <property type="entry name" value="RNA_pol_sigma_r2"/>
</dbReference>
<keyword evidence="4" id="KW-0804">Transcription</keyword>
<feature type="compositionally biased region" description="Low complexity" evidence="5">
    <location>
        <begin position="240"/>
        <end position="251"/>
    </location>
</feature>
<feature type="region of interest" description="Disordered" evidence="5">
    <location>
        <begin position="1"/>
        <end position="23"/>
    </location>
</feature>
<accession>A0ABW8EDF8</accession>
<dbReference type="InterPro" id="IPR039425">
    <property type="entry name" value="RNA_pol_sigma-70-like"/>
</dbReference>
<dbReference type="InterPro" id="IPR001387">
    <property type="entry name" value="Cro/C1-type_HTH"/>
</dbReference>
<dbReference type="SUPFAM" id="SSF88946">
    <property type="entry name" value="Sigma2 domain of RNA polymerase sigma factors"/>
    <property type="match status" value="1"/>
</dbReference>
<name>A0ABW8EDF8_STRT5</name>
<dbReference type="PANTHER" id="PTHR43133:SF8">
    <property type="entry name" value="RNA POLYMERASE SIGMA FACTOR HI_1459-RELATED"/>
    <property type="match status" value="1"/>
</dbReference>
<evidence type="ECO:0000256" key="1">
    <source>
        <dbReference type="ARBA" id="ARBA00023015"/>
    </source>
</evidence>
<sequence>MTESTGEPAGLPSPEDRRRLREAADLTCEQVAERLGVSGAAVRSWEAGRTHPRGRKRAAYVRLLARGAGGSGGSGGGPVRRPAADGPSRPPDGSPVAGPAAAGDSAAGPPARAPRRPAARPAPLRRPGRTGPPPVRPGSETATPTPSPHTAPAGPTAEPGPYDAPAGPGRNVPAAGPAGSAAPHASGPDGPLPHRTGPGAAADPEASAPGPYTLPAGAPAGGAAGDGSGSGTGGPPGLLPAPAAEDASAADPADEVPEEAAPGPVDGPRAAFDALYRRSATALARQAYLLTGNRQLALEAVERAFQQAWARWPEVATDPDPVGWVRAAAHEYALSPWHRFRRAHRHPEPPAGSADPADRVLMDAVLALPPVHRRTVLLYHAVGLDLPDTAAETEATTPTAGHRLLHAHDDLACRVPAVAAAPPQERAALLHERLGALRPPVRLVPRPAAVVRGAAEYRARRWSRTVAGVTALLTAATAYTLATAPTRYEPPVFPGTSVSGVPPLSGPQRLTEEGRQLQEKLRADPAARPDRLEPLPE</sequence>
<feature type="region of interest" description="Disordered" evidence="5">
    <location>
        <begin position="490"/>
        <end position="537"/>
    </location>
</feature>
<feature type="compositionally biased region" description="Low complexity" evidence="5">
    <location>
        <begin position="94"/>
        <end position="110"/>
    </location>
</feature>
<dbReference type="Pfam" id="PF13560">
    <property type="entry name" value="HTH_31"/>
    <property type="match status" value="1"/>
</dbReference>
<feature type="compositionally biased region" description="Low complexity" evidence="5">
    <location>
        <begin position="173"/>
        <end position="189"/>
    </location>
</feature>
<dbReference type="Proteomes" id="UP001617351">
    <property type="component" value="Unassembled WGS sequence"/>
</dbReference>
<feature type="compositionally biased region" description="Gly residues" evidence="5">
    <location>
        <begin position="67"/>
        <end position="78"/>
    </location>
</feature>
<feature type="compositionally biased region" description="Basic and acidic residues" evidence="5">
    <location>
        <begin position="510"/>
        <end position="537"/>
    </location>
</feature>
<dbReference type="InterPro" id="IPR010982">
    <property type="entry name" value="Lambda_DNA-bd_dom_sf"/>
</dbReference>
<feature type="compositionally biased region" description="Basic and acidic residues" evidence="5">
    <location>
        <begin position="14"/>
        <end position="23"/>
    </location>
</feature>
<evidence type="ECO:0000256" key="2">
    <source>
        <dbReference type="ARBA" id="ARBA00023082"/>
    </source>
</evidence>
<evidence type="ECO:0000259" key="6">
    <source>
        <dbReference type="PROSITE" id="PS50943"/>
    </source>
</evidence>
<evidence type="ECO:0000256" key="4">
    <source>
        <dbReference type="ARBA" id="ARBA00023163"/>
    </source>
</evidence>
<evidence type="ECO:0000313" key="8">
    <source>
        <dbReference type="Proteomes" id="UP001617351"/>
    </source>
</evidence>
<keyword evidence="2" id="KW-0731">Sigma factor</keyword>
<dbReference type="Gene3D" id="1.10.1740.10">
    <property type="match status" value="1"/>
</dbReference>
<evidence type="ECO:0000256" key="3">
    <source>
        <dbReference type="ARBA" id="ARBA00023125"/>
    </source>
</evidence>
<dbReference type="PANTHER" id="PTHR43133">
    <property type="entry name" value="RNA POLYMERASE ECF-TYPE SIGMA FACTO"/>
    <property type="match status" value="1"/>
</dbReference>
<evidence type="ECO:0000313" key="7">
    <source>
        <dbReference type="EMBL" id="MFJ2820222.1"/>
    </source>
</evidence>
<feature type="region of interest" description="Disordered" evidence="5">
    <location>
        <begin position="66"/>
        <end position="267"/>
    </location>
</feature>
<evidence type="ECO:0000256" key="5">
    <source>
        <dbReference type="SAM" id="MobiDB-lite"/>
    </source>
</evidence>
<feature type="compositionally biased region" description="Gly residues" evidence="5">
    <location>
        <begin position="219"/>
        <end position="236"/>
    </location>
</feature>
<keyword evidence="1" id="KW-0805">Transcription regulation</keyword>
<keyword evidence="3" id="KW-0238">DNA-binding</keyword>
<feature type="domain" description="HTH cro/C1-type" evidence="6">
    <location>
        <begin position="18"/>
        <end position="52"/>
    </location>
</feature>
<feature type="compositionally biased region" description="Low complexity" evidence="5">
    <location>
        <begin position="137"/>
        <end position="161"/>
    </location>
</feature>
<dbReference type="RefSeq" id="WP_402377250.1">
    <property type="nucleotide sequence ID" value="NZ_JBIUYY010000001.1"/>
</dbReference>
<dbReference type="EMBL" id="JBIUYY010000001">
    <property type="protein sequence ID" value="MFJ2820222.1"/>
    <property type="molecule type" value="Genomic_DNA"/>
</dbReference>
<dbReference type="SUPFAM" id="SSF47413">
    <property type="entry name" value="lambda repressor-like DNA-binding domains"/>
    <property type="match status" value="1"/>
</dbReference>
<dbReference type="PROSITE" id="PS50943">
    <property type="entry name" value="HTH_CROC1"/>
    <property type="match status" value="1"/>
</dbReference>
<reference evidence="7 8" key="1">
    <citation type="submission" date="2024-10" db="EMBL/GenBank/DDBJ databases">
        <title>The Natural Products Discovery Center: Release of the First 8490 Sequenced Strains for Exploring Actinobacteria Biosynthetic Diversity.</title>
        <authorList>
            <person name="Kalkreuter E."/>
            <person name="Kautsar S.A."/>
            <person name="Yang D."/>
            <person name="Bader C.D."/>
            <person name="Teijaro C.N."/>
            <person name="Fluegel L."/>
            <person name="Davis C.M."/>
            <person name="Simpson J.R."/>
            <person name="Lauterbach L."/>
            <person name="Steele A.D."/>
            <person name="Gui C."/>
            <person name="Meng S."/>
            <person name="Li G."/>
            <person name="Viehrig K."/>
            <person name="Ye F."/>
            <person name="Su P."/>
            <person name="Kiefer A.F."/>
            <person name="Nichols A."/>
            <person name="Cepeda A.J."/>
            <person name="Yan W."/>
            <person name="Fan B."/>
            <person name="Jiang Y."/>
            <person name="Adhikari A."/>
            <person name="Zheng C.-J."/>
            <person name="Schuster L."/>
            <person name="Cowan T.M."/>
            <person name="Smanski M.J."/>
            <person name="Chevrette M.G."/>
            <person name="De Carvalho L.P.S."/>
            <person name="Shen B."/>
        </authorList>
    </citation>
    <scope>NUCLEOTIDE SEQUENCE [LARGE SCALE GENOMIC DNA]</scope>
    <source>
        <strain evidence="7 8">NPDC087220</strain>
    </source>
</reference>
<keyword evidence="8" id="KW-1185">Reference proteome</keyword>
<dbReference type="CDD" id="cd00093">
    <property type="entry name" value="HTH_XRE"/>
    <property type="match status" value="1"/>
</dbReference>
<organism evidence="7 8">
    <name type="scientific">Streptomyces toxytricini</name>
    <name type="common">Actinomyces toxytricini</name>
    <dbReference type="NCBI Taxonomy" id="67369"/>
    <lineage>
        <taxon>Bacteria</taxon>
        <taxon>Bacillati</taxon>
        <taxon>Actinomycetota</taxon>
        <taxon>Actinomycetes</taxon>
        <taxon>Kitasatosporales</taxon>
        <taxon>Streptomycetaceae</taxon>
        <taxon>Streptomyces</taxon>
    </lineage>
</organism>
<gene>
    <name evidence="7" type="ORF">ACIO7M_03765</name>
</gene>